<protein>
    <submittedName>
        <fullName evidence="2">Calcium-responsive transcription factor-like</fullName>
    </submittedName>
</protein>
<feature type="compositionally biased region" description="Polar residues" evidence="1">
    <location>
        <begin position="451"/>
        <end position="467"/>
    </location>
</feature>
<dbReference type="Pfam" id="PF15299">
    <property type="entry name" value="ALS2CR8"/>
    <property type="match status" value="1"/>
</dbReference>
<dbReference type="InterPro" id="IPR029309">
    <property type="entry name" value="CaRF"/>
</dbReference>
<dbReference type="AlphaFoldDB" id="A0AAV4F0E0"/>
<sequence length="1020" mass="107799">MSVMTKDDVSEFEVDPLTTNDGPMWMELPLVSAAGLDDGVGEAGSAVVKLEEDEDIANLVHIKATEETEDHDVDPAQLVSVVGTGGNVIRANHATLQALLSTPVSGGQVFATAGGHEGGGLQVFALPQATEMVGLNTSAAADAAGTSSGGITTIDRLAGEQHFVQMIPTGTDLSGLATKYIGLIAIGNPGMMIQDKADMVGLSGLEMVQANESGELAAAAAENVAAFLMPPPAPPDAGIGLSGGVADRLVGDLSSLASKYGCLISQPELPPNCPSWATQLKNCEKIGDSYRGYVSNEVDLDVILTLHKQHTNSFWGTRQSPSPAKASTRLMWKSQYVPFDGIPFVNAGSRAVVMECQFGPRRKGTLGKRSAPSSVSTEFKQTCPARIYIKKVRKFPAYAVKLDQDKKSIRLAMDKAFHELREQGLDAWGEERFYVQLPTEKAHDYHDENTLQRSDPPHTQVTAQGTSQGYTGQVIVSGTKLPTGTASNSSSEVVGVISGTGVVISEQPPQRAPSVARIHPAVLDKLRQLVAAGETKLYAIRKQLRRFVVRELFQGTGQVPERHDLTMFPTVNDLKNHIHQALKDIESGVLPLSQNVAEAEHGSIESDQNQHGSSDIKPNLASLWTGETGDPRRDKLGASTPMPETVTVTLTQNPGEDGHHIISRIETHLSDGTTQVSTTLTPETAQLLSRLHPGLFPAGSLLQLESASSNSSSEASSSSPNPSHAGGVKGTGNSVSTKVTSREVLAATSSEKASIGLNNAEEGEADQHVISGVLSDPSQQLASFVGMDPETANSLSHMISGNEEEEGELDEEESVARSILVSQQQDHSHHRHHHHDSSQVKLSAQTEISSLQSEVIATDPNHTANIANVSCATNSMVVADVGRAAPSSSLSSTTLATSGSSVATHPLSILDTAAISQMMQSGAARLSIVPGHPNTLALVPADSVSTSLGVGLVAAHDPSDLDASDGHGHLSLDSEHLMMDRQTSSLEEDHDKLAQDKIQLHITADQEIGMAKLENQVSSL</sequence>
<gene>
    <name evidence="2" type="ORF">ElyMa_003688400</name>
</gene>
<dbReference type="GO" id="GO:0000978">
    <property type="term" value="F:RNA polymerase II cis-regulatory region sequence-specific DNA binding"/>
    <property type="evidence" value="ECO:0007669"/>
    <property type="project" value="TreeGrafter"/>
</dbReference>
<reference evidence="2 3" key="1">
    <citation type="journal article" date="2021" name="Elife">
        <title>Chloroplast acquisition without the gene transfer in kleptoplastic sea slugs, Plakobranchus ocellatus.</title>
        <authorList>
            <person name="Maeda T."/>
            <person name="Takahashi S."/>
            <person name="Yoshida T."/>
            <person name="Shimamura S."/>
            <person name="Takaki Y."/>
            <person name="Nagai Y."/>
            <person name="Toyoda A."/>
            <person name="Suzuki Y."/>
            <person name="Arimoto A."/>
            <person name="Ishii H."/>
            <person name="Satoh N."/>
            <person name="Nishiyama T."/>
            <person name="Hasebe M."/>
            <person name="Maruyama T."/>
            <person name="Minagawa J."/>
            <person name="Obokata J."/>
            <person name="Shigenobu S."/>
        </authorList>
    </citation>
    <scope>NUCLEOTIDE SEQUENCE [LARGE SCALE GENOMIC DNA]</scope>
</reference>
<feature type="region of interest" description="Disordered" evidence="1">
    <location>
        <begin position="599"/>
        <end position="641"/>
    </location>
</feature>
<dbReference type="GO" id="GO:0000981">
    <property type="term" value="F:DNA-binding transcription factor activity, RNA polymerase II-specific"/>
    <property type="evidence" value="ECO:0007669"/>
    <property type="project" value="TreeGrafter"/>
</dbReference>
<feature type="compositionally biased region" description="Low complexity" evidence="1">
    <location>
        <begin position="706"/>
        <end position="723"/>
    </location>
</feature>
<organism evidence="2 3">
    <name type="scientific">Elysia marginata</name>
    <dbReference type="NCBI Taxonomy" id="1093978"/>
    <lineage>
        <taxon>Eukaryota</taxon>
        <taxon>Metazoa</taxon>
        <taxon>Spiralia</taxon>
        <taxon>Lophotrochozoa</taxon>
        <taxon>Mollusca</taxon>
        <taxon>Gastropoda</taxon>
        <taxon>Heterobranchia</taxon>
        <taxon>Euthyneura</taxon>
        <taxon>Panpulmonata</taxon>
        <taxon>Sacoglossa</taxon>
        <taxon>Placobranchoidea</taxon>
        <taxon>Plakobranchidae</taxon>
        <taxon>Elysia</taxon>
    </lineage>
</organism>
<proteinExistence type="predicted"/>
<comment type="caution">
    <text evidence="2">The sequence shown here is derived from an EMBL/GenBank/DDBJ whole genome shotgun (WGS) entry which is preliminary data.</text>
</comment>
<accession>A0AAV4F0E0</accession>
<feature type="region of interest" description="Disordered" evidence="1">
    <location>
        <begin position="821"/>
        <end position="840"/>
    </location>
</feature>
<dbReference type="PANTHER" id="PTHR14694:SF1">
    <property type="entry name" value="CALCIUM-RESPONSIVE TRANSCRIPTION FACTOR"/>
    <property type="match status" value="1"/>
</dbReference>
<feature type="region of interest" description="Disordered" evidence="1">
    <location>
        <begin position="447"/>
        <end position="467"/>
    </location>
</feature>
<dbReference type="GO" id="GO:0005634">
    <property type="term" value="C:nucleus"/>
    <property type="evidence" value="ECO:0007669"/>
    <property type="project" value="TreeGrafter"/>
</dbReference>
<feature type="region of interest" description="Disordered" evidence="1">
    <location>
        <begin position="706"/>
        <end position="736"/>
    </location>
</feature>
<evidence type="ECO:0000256" key="1">
    <source>
        <dbReference type="SAM" id="MobiDB-lite"/>
    </source>
</evidence>
<keyword evidence="3" id="KW-1185">Reference proteome</keyword>
<name>A0AAV4F0E0_9GAST</name>
<dbReference type="PANTHER" id="PTHR14694">
    <property type="entry name" value="CALCIUM-RESPONSIVE TRANSCRIPTION FACTOR"/>
    <property type="match status" value="1"/>
</dbReference>
<dbReference type="Proteomes" id="UP000762676">
    <property type="component" value="Unassembled WGS sequence"/>
</dbReference>
<evidence type="ECO:0000313" key="2">
    <source>
        <dbReference type="EMBL" id="GFR66672.1"/>
    </source>
</evidence>
<evidence type="ECO:0000313" key="3">
    <source>
        <dbReference type="Proteomes" id="UP000762676"/>
    </source>
</evidence>
<dbReference type="EMBL" id="BMAT01007550">
    <property type="protein sequence ID" value="GFR66672.1"/>
    <property type="molecule type" value="Genomic_DNA"/>
</dbReference>